<organism evidence="2 3">
    <name type="scientific">Oceanirhabdus seepicola</name>
    <dbReference type="NCBI Taxonomy" id="2828781"/>
    <lineage>
        <taxon>Bacteria</taxon>
        <taxon>Bacillati</taxon>
        <taxon>Bacillota</taxon>
        <taxon>Clostridia</taxon>
        <taxon>Eubacteriales</taxon>
        <taxon>Clostridiaceae</taxon>
        <taxon>Oceanirhabdus</taxon>
    </lineage>
</organism>
<feature type="transmembrane region" description="Helical" evidence="1">
    <location>
        <begin position="165"/>
        <end position="185"/>
    </location>
</feature>
<evidence type="ECO:0000256" key="1">
    <source>
        <dbReference type="SAM" id="Phobius"/>
    </source>
</evidence>
<dbReference type="Pfam" id="PF13425">
    <property type="entry name" value="O-antigen_lig"/>
    <property type="match status" value="1"/>
</dbReference>
<feature type="transmembrane region" description="Helical" evidence="1">
    <location>
        <begin position="131"/>
        <end position="153"/>
    </location>
</feature>
<reference evidence="2" key="1">
    <citation type="journal article" date="2021" name="mSystems">
        <title>Bacteria and Archaea Synergistically Convert Glycine Betaine to Biogenic Methane in the Formosa Cold Seep of the South China Sea.</title>
        <authorList>
            <person name="Li L."/>
            <person name="Zhang W."/>
            <person name="Zhang S."/>
            <person name="Song L."/>
            <person name="Sun Q."/>
            <person name="Zhang H."/>
            <person name="Xiang H."/>
            <person name="Dong X."/>
        </authorList>
    </citation>
    <scope>NUCLEOTIDE SEQUENCE</scope>
    <source>
        <strain evidence="2">ZWT</strain>
    </source>
</reference>
<sequence length="425" mass="48502">MIYINKEYKVNNIDRLIFLLMAITPVIDILNGIVVYNLKLNSIVSPGQLIRSLLLIIITILCIKQSSKNILVISLIIVTFLFQQYIFSINYNVSLIKEIAFATKILFNVFLLIFLNNYFKLKKIEENKLIESILIGGALVSGTIVITKILGIGVGSYGDVGHKGIFMELNSVTAVLIMCIPITLYKIIYEKKKMYYILLYLFMAISLIILGTKAGIAGLVIITSYYVIFGIKGKYKYIKNMCMIILLAIMMFLFYKIYYSTYMNTIFLRYSHFYNKTDIPTFLLSGRNILASIAFQFWKSKWYHLIVGVGFVRGSEWINSFIFGHGMIEMDLLDLIYFYGIPLALPLIIKLTSLTIKASFMLIKSCSMVQKSLFISLIIGFTISFLGGHVILSPLAGTYFVTIVAYTNNLLRRKKNEKEDLYNCS</sequence>
<keyword evidence="1" id="KW-0472">Membrane</keyword>
<name>A0A9J6P1F9_9CLOT</name>
<dbReference type="GO" id="GO:0016874">
    <property type="term" value="F:ligase activity"/>
    <property type="evidence" value="ECO:0007669"/>
    <property type="project" value="UniProtKB-KW"/>
</dbReference>
<keyword evidence="1" id="KW-0812">Transmembrane</keyword>
<dbReference type="RefSeq" id="WP_250859535.1">
    <property type="nucleotide sequence ID" value="NZ_JAGSOJ010000002.1"/>
</dbReference>
<feature type="transmembrane region" description="Helical" evidence="1">
    <location>
        <begin position="237"/>
        <end position="258"/>
    </location>
</feature>
<keyword evidence="1" id="KW-1133">Transmembrane helix</keyword>
<accession>A0A9J6P1F9</accession>
<gene>
    <name evidence="2" type="ORF">KDK92_12295</name>
</gene>
<feature type="transmembrane region" description="Helical" evidence="1">
    <location>
        <begin position="368"/>
        <end position="386"/>
    </location>
</feature>
<comment type="caution">
    <text evidence="2">The sequence shown here is derived from an EMBL/GenBank/DDBJ whole genome shotgun (WGS) entry which is preliminary data.</text>
</comment>
<dbReference type="InterPro" id="IPR049504">
    <property type="entry name" value="O-antigen_lig"/>
</dbReference>
<proteinExistence type="predicted"/>
<feature type="transmembrane region" description="Helical" evidence="1">
    <location>
        <begin position="279"/>
        <end position="298"/>
    </location>
</feature>
<reference evidence="2" key="2">
    <citation type="submission" date="2021-04" db="EMBL/GenBank/DDBJ databases">
        <authorList>
            <person name="Dong X."/>
        </authorList>
    </citation>
    <scope>NUCLEOTIDE SEQUENCE</scope>
    <source>
        <strain evidence="2">ZWT</strain>
    </source>
</reference>
<evidence type="ECO:0000313" key="3">
    <source>
        <dbReference type="Proteomes" id="UP001056429"/>
    </source>
</evidence>
<feature type="transmembrane region" description="Helical" evidence="1">
    <location>
        <begin position="336"/>
        <end position="356"/>
    </location>
</feature>
<dbReference type="EMBL" id="JAGSOJ010000002">
    <property type="protein sequence ID" value="MCM1990503.1"/>
    <property type="molecule type" value="Genomic_DNA"/>
</dbReference>
<keyword evidence="2" id="KW-0436">Ligase</keyword>
<evidence type="ECO:0000313" key="2">
    <source>
        <dbReference type="EMBL" id="MCM1990503.1"/>
    </source>
</evidence>
<feature type="transmembrane region" description="Helical" evidence="1">
    <location>
        <begin position="43"/>
        <end position="63"/>
    </location>
</feature>
<feature type="transmembrane region" description="Helical" evidence="1">
    <location>
        <begin position="16"/>
        <end position="37"/>
    </location>
</feature>
<feature type="transmembrane region" description="Helical" evidence="1">
    <location>
        <begin position="99"/>
        <end position="119"/>
    </location>
</feature>
<keyword evidence="3" id="KW-1185">Reference proteome</keyword>
<feature type="transmembrane region" description="Helical" evidence="1">
    <location>
        <begin position="70"/>
        <end position="87"/>
    </location>
</feature>
<feature type="transmembrane region" description="Helical" evidence="1">
    <location>
        <begin position="197"/>
        <end position="225"/>
    </location>
</feature>
<dbReference type="Proteomes" id="UP001056429">
    <property type="component" value="Unassembled WGS sequence"/>
</dbReference>
<protein>
    <submittedName>
        <fullName evidence="2">O-antigen ligase family protein</fullName>
    </submittedName>
</protein>
<dbReference type="AlphaFoldDB" id="A0A9J6P1F9"/>